<feature type="compositionally biased region" description="Basic and acidic residues" evidence="1">
    <location>
        <begin position="7"/>
        <end position="22"/>
    </location>
</feature>
<protein>
    <submittedName>
        <fullName evidence="3">Uncharacterized protein</fullName>
    </submittedName>
</protein>
<keyword evidence="2" id="KW-1133">Transmembrane helix</keyword>
<evidence type="ECO:0000256" key="2">
    <source>
        <dbReference type="SAM" id="Phobius"/>
    </source>
</evidence>
<dbReference type="EMBL" id="SGPL01000291">
    <property type="protein sequence ID" value="THH14245.1"/>
    <property type="molecule type" value="Genomic_DNA"/>
</dbReference>
<keyword evidence="2" id="KW-0812">Transmembrane</keyword>
<feature type="region of interest" description="Disordered" evidence="1">
    <location>
        <begin position="548"/>
        <end position="604"/>
    </location>
</feature>
<dbReference type="GO" id="GO:0005262">
    <property type="term" value="F:calcium channel activity"/>
    <property type="evidence" value="ECO:0007669"/>
    <property type="project" value="TreeGrafter"/>
</dbReference>
<evidence type="ECO:0000313" key="3">
    <source>
        <dbReference type="EMBL" id="THH14245.1"/>
    </source>
</evidence>
<proteinExistence type="predicted"/>
<feature type="compositionally biased region" description="Basic and acidic residues" evidence="1">
    <location>
        <begin position="590"/>
        <end position="604"/>
    </location>
</feature>
<feature type="region of interest" description="Disordered" evidence="1">
    <location>
        <begin position="490"/>
        <end position="517"/>
    </location>
</feature>
<keyword evidence="2" id="KW-0472">Membrane</keyword>
<dbReference type="PANTHER" id="PTHR31323">
    <property type="entry name" value="MECHANOSENSITIVE ION CHANNEL PROTEIN MSY2"/>
    <property type="match status" value="1"/>
</dbReference>
<feature type="region of interest" description="Disordered" evidence="1">
    <location>
        <begin position="1"/>
        <end position="54"/>
    </location>
</feature>
<reference evidence="3 4" key="1">
    <citation type="submission" date="2019-02" db="EMBL/GenBank/DDBJ databases">
        <title>Genome sequencing of the rare red list fungi Bondarzewia mesenterica.</title>
        <authorList>
            <person name="Buettner E."/>
            <person name="Kellner H."/>
        </authorList>
    </citation>
    <scope>NUCLEOTIDE SEQUENCE [LARGE SCALE GENOMIC DNA]</scope>
    <source>
        <strain evidence="3 4">DSM 108281</strain>
    </source>
</reference>
<feature type="transmembrane region" description="Helical" evidence="2">
    <location>
        <begin position="314"/>
        <end position="336"/>
    </location>
</feature>
<comment type="caution">
    <text evidence="3">The sequence shown here is derived from an EMBL/GenBank/DDBJ whole genome shotgun (WGS) entry which is preliminary data.</text>
</comment>
<dbReference type="AlphaFoldDB" id="A0A4S4LQ92"/>
<dbReference type="GO" id="GO:0006874">
    <property type="term" value="P:intracellular calcium ion homeostasis"/>
    <property type="evidence" value="ECO:0007669"/>
    <property type="project" value="TreeGrafter"/>
</dbReference>
<sequence>MLSPRYSEYDPVHLTTPDEKEGQYGSTAQTTNDGLEYDQERGDSSSYHSRVHFNAKSKSSTYQPYYFNDYSVSKRNVPSDRPPNGYEGESAQASSQRPPLRPFHRSKFSEPGSSRSGSWDRLAGVRKFEHLFDQFDTRNASEHHFAFAEGDLPKNGHSSDIPGRSDTLHEVRGTDKRASLNPRRFFKRAIKGVLFAATTTTTALGNVASEIAGSSVLQPNSPQAMVQTALESANKTRLPGCDYLATEDIMRFFPSLEDADPTFVMFDKDGNEDISRDGLEMSCLDFHREQLSIEHSMRDLDSAVGRLDNILMSVYVVVAILIMAVTMACLSAHTLVQAPNTVLNTLFIQDIRRSPQMSEPFTFDVDDSTSFQQIEQLRSKMLAFVNGERRDYLSQFDVVVVDIPEQEKMRLKADIMHKSNWQQGAVKGVLTTQICVSPSPAHIFLISPSKRRNKWITALKISLAEVPIYGSKGNPDAIPKPKRYTIVPWEKAESEENKNSQSKSVTASDGPMMPLSPQIPAGGWNLANDNAVLLAGSEDVFGEATELHMEDPQGGFDSDPQFDGKLRRRRSQEQSPRMPTAISMPSVLHSVEEFETAQRDDHQN</sequence>
<gene>
    <name evidence="3" type="ORF">EW146_g6069</name>
</gene>
<evidence type="ECO:0000313" key="4">
    <source>
        <dbReference type="Proteomes" id="UP000310158"/>
    </source>
</evidence>
<name>A0A4S4LQ92_9AGAM</name>
<dbReference type="Proteomes" id="UP000310158">
    <property type="component" value="Unassembled WGS sequence"/>
</dbReference>
<dbReference type="OrthoDB" id="544685at2759"/>
<accession>A0A4S4LQ92</accession>
<dbReference type="PANTHER" id="PTHR31323:SF15">
    <property type="entry name" value="MECHANOSENSITIVE ION CHANNEL PROTEIN MSY1"/>
    <property type="match status" value="1"/>
</dbReference>
<feature type="compositionally biased region" description="Polar residues" evidence="1">
    <location>
        <begin position="24"/>
        <end position="33"/>
    </location>
</feature>
<keyword evidence="4" id="KW-1185">Reference proteome</keyword>
<organism evidence="3 4">
    <name type="scientific">Bondarzewia mesenterica</name>
    <dbReference type="NCBI Taxonomy" id="1095465"/>
    <lineage>
        <taxon>Eukaryota</taxon>
        <taxon>Fungi</taxon>
        <taxon>Dikarya</taxon>
        <taxon>Basidiomycota</taxon>
        <taxon>Agaricomycotina</taxon>
        <taxon>Agaricomycetes</taxon>
        <taxon>Russulales</taxon>
        <taxon>Bondarzewiaceae</taxon>
        <taxon>Bondarzewia</taxon>
    </lineage>
</organism>
<feature type="region of interest" description="Disordered" evidence="1">
    <location>
        <begin position="72"/>
        <end position="119"/>
    </location>
</feature>
<evidence type="ECO:0000256" key="1">
    <source>
        <dbReference type="SAM" id="MobiDB-lite"/>
    </source>
</evidence>
<feature type="compositionally biased region" description="Basic and acidic residues" evidence="1">
    <location>
        <begin position="166"/>
        <end position="175"/>
    </location>
</feature>
<feature type="region of interest" description="Disordered" evidence="1">
    <location>
        <begin position="149"/>
        <end position="175"/>
    </location>
</feature>